<proteinExistence type="predicted"/>
<reference evidence="1" key="1">
    <citation type="submission" date="2017-08" db="EMBL/GenBank/DDBJ databases">
        <title>Microbulbifer marisrubri sp. nov., a halophilic alphaproteobacterium isolated from marine sediment of the Yellow Sea, China.</title>
        <authorList>
            <person name="Zhang G."/>
            <person name="Xiong Q."/>
        </authorList>
    </citation>
    <scope>NUCLEOTIDE SEQUENCE [LARGE SCALE GENOMIC DNA]</scope>
    <source>
        <strain evidence="1">WRN-8</strain>
    </source>
</reference>
<protein>
    <submittedName>
        <fullName evidence="1">Uncharacterized protein</fullName>
    </submittedName>
</protein>
<gene>
    <name evidence="1" type="ORF">AWR36_010900</name>
</gene>
<keyword evidence="2" id="KW-1185">Reference proteome</keyword>
<dbReference type="Proteomes" id="UP000218427">
    <property type="component" value="Unassembled WGS sequence"/>
</dbReference>
<comment type="caution">
    <text evidence="1">The sequence shown here is derived from an EMBL/GenBank/DDBJ whole genome shotgun (WGS) entry which is preliminary data.</text>
</comment>
<evidence type="ECO:0000313" key="1">
    <source>
        <dbReference type="EMBL" id="PCO05223.1"/>
    </source>
</evidence>
<sequence length="137" mass="15288">MFTATKRSRGVIVKLRFLCAHHRQWLIAEPQRAERWMLGWVEQGEALLAQEGPEQALPFFGCALELADFLLIVRGRADASAVRRFSDCARHLLATAAILEEWSMCHWAVGLAQQRLAEEPVAAIVAKPGESTDGLLH</sequence>
<accession>A0ABX4I0A4</accession>
<name>A0ABX4I0A4_9GAMM</name>
<dbReference type="EMBL" id="LRFG02000003">
    <property type="protein sequence ID" value="PCO05223.1"/>
    <property type="molecule type" value="Genomic_DNA"/>
</dbReference>
<evidence type="ECO:0000313" key="2">
    <source>
        <dbReference type="Proteomes" id="UP000218427"/>
    </source>
</evidence>
<organism evidence="1 2">
    <name type="scientific">Microbulbifer flavimaris</name>
    <dbReference type="NCBI Taxonomy" id="1781068"/>
    <lineage>
        <taxon>Bacteria</taxon>
        <taxon>Pseudomonadati</taxon>
        <taxon>Pseudomonadota</taxon>
        <taxon>Gammaproteobacteria</taxon>
        <taxon>Cellvibrionales</taxon>
        <taxon>Microbulbiferaceae</taxon>
        <taxon>Microbulbifer</taxon>
    </lineage>
</organism>